<proteinExistence type="predicted"/>
<dbReference type="PROSITE" id="PS01228">
    <property type="entry name" value="COF_1"/>
    <property type="match status" value="1"/>
</dbReference>
<dbReference type="SFLD" id="SFLDS00003">
    <property type="entry name" value="Haloacid_Dehalogenase"/>
    <property type="match status" value="1"/>
</dbReference>
<dbReference type="SFLD" id="SFLDG01144">
    <property type="entry name" value="C2.B.4:_PGP_Like"/>
    <property type="match status" value="1"/>
</dbReference>
<dbReference type="InterPro" id="IPR006379">
    <property type="entry name" value="HAD-SF_hydro_IIB"/>
</dbReference>
<protein>
    <recommendedName>
        <fullName evidence="3">Haloacid dehalogenase-like hydrolase</fullName>
    </recommendedName>
</protein>
<dbReference type="STRING" id="1121025.SAMN02745249_00814"/>
<dbReference type="RefSeq" id="WP_073296772.1">
    <property type="nucleotide sequence ID" value="NZ_FQUF01000010.1"/>
</dbReference>
<dbReference type="InterPro" id="IPR023214">
    <property type="entry name" value="HAD_sf"/>
</dbReference>
<name>A0A1M4V309_9LACT</name>
<dbReference type="EMBL" id="FQUF01000010">
    <property type="protein sequence ID" value="SHE63381.1"/>
    <property type="molecule type" value="Genomic_DNA"/>
</dbReference>
<dbReference type="Gene3D" id="3.40.50.1000">
    <property type="entry name" value="HAD superfamily/HAD-like"/>
    <property type="match status" value="1"/>
</dbReference>
<dbReference type="NCBIfam" id="TIGR00099">
    <property type="entry name" value="Cof-subfamily"/>
    <property type="match status" value="1"/>
</dbReference>
<dbReference type="SUPFAM" id="SSF56784">
    <property type="entry name" value="HAD-like"/>
    <property type="match status" value="1"/>
</dbReference>
<dbReference type="NCBIfam" id="TIGR01484">
    <property type="entry name" value="HAD-SF-IIB"/>
    <property type="match status" value="1"/>
</dbReference>
<dbReference type="PANTHER" id="PTHR10000:SF25">
    <property type="entry name" value="PHOSPHATASE YKRA-RELATED"/>
    <property type="match status" value="1"/>
</dbReference>
<dbReference type="GO" id="GO:0016791">
    <property type="term" value="F:phosphatase activity"/>
    <property type="evidence" value="ECO:0007669"/>
    <property type="project" value="UniProtKB-ARBA"/>
</dbReference>
<dbReference type="SFLD" id="SFLDG01140">
    <property type="entry name" value="C2.B:_Phosphomannomutase_and_P"/>
    <property type="match status" value="1"/>
</dbReference>
<gene>
    <name evidence="1" type="ORF">SAMN02745249_00814</name>
</gene>
<sequence>MKKLVFFDIDGTLVTRNDSIPKSTIEAIQQLKQNGNIPVIATGRAPVLMKEVSKKLNIDSYISMNGQYIVHEGEVIYSNPIEMPLVEQVVEVANERQDGILLSTADEIIANSLISLVNRGTLFTFLKGLVGIIPERVQVKMWNRMMKKAPEKSDYENKEIYMLNINANQEEEAAYERIFGEQLNLTRANEMSMDIISKNVSKATGAERMISALGVSHQNTFAFGDGLNDMEMLNFVGTGVAMENGFEELKARADFVTDSVFNHGIAKGLKKLELI</sequence>
<evidence type="ECO:0000313" key="1">
    <source>
        <dbReference type="EMBL" id="SHE63381.1"/>
    </source>
</evidence>
<evidence type="ECO:0000313" key="2">
    <source>
        <dbReference type="Proteomes" id="UP000184128"/>
    </source>
</evidence>
<dbReference type="GO" id="GO:0000287">
    <property type="term" value="F:magnesium ion binding"/>
    <property type="evidence" value="ECO:0007669"/>
    <property type="project" value="TreeGrafter"/>
</dbReference>
<dbReference type="InterPro" id="IPR000150">
    <property type="entry name" value="Cof"/>
</dbReference>
<reference evidence="1 2" key="1">
    <citation type="submission" date="2016-11" db="EMBL/GenBank/DDBJ databases">
        <authorList>
            <person name="Jaros S."/>
            <person name="Januszkiewicz K."/>
            <person name="Wedrychowicz H."/>
        </authorList>
    </citation>
    <scope>NUCLEOTIDE SEQUENCE [LARGE SCALE GENOMIC DNA]</scope>
    <source>
        <strain evidence="1 2">DSM 15692</strain>
    </source>
</reference>
<keyword evidence="2" id="KW-1185">Reference proteome</keyword>
<dbReference type="PROSITE" id="PS01229">
    <property type="entry name" value="COF_2"/>
    <property type="match status" value="1"/>
</dbReference>
<dbReference type="PANTHER" id="PTHR10000">
    <property type="entry name" value="PHOSPHOSERINE PHOSPHATASE"/>
    <property type="match status" value="1"/>
</dbReference>
<dbReference type="InterPro" id="IPR036412">
    <property type="entry name" value="HAD-like_sf"/>
</dbReference>
<evidence type="ECO:0008006" key="3">
    <source>
        <dbReference type="Google" id="ProtNLM"/>
    </source>
</evidence>
<dbReference type="Gene3D" id="3.30.1240.10">
    <property type="match status" value="1"/>
</dbReference>
<dbReference type="GO" id="GO:0005829">
    <property type="term" value="C:cytosol"/>
    <property type="evidence" value="ECO:0007669"/>
    <property type="project" value="TreeGrafter"/>
</dbReference>
<dbReference type="AlphaFoldDB" id="A0A1M4V309"/>
<dbReference type="Pfam" id="PF08282">
    <property type="entry name" value="Hydrolase_3"/>
    <property type="match status" value="1"/>
</dbReference>
<dbReference type="OrthoDB" id="9810101at2"/>
<dbReference type="Proteomes" id="UP000184128">
    <property type="component" value="Unassembled WGS sequence"/>
</dbReference>
<organism evidence="1 2">
    <name type="scientific">Atopostipes suicloacalis DSM 15692</name>
    <dbReference type="NCBI Taxonomy" id="1121025"/>
    <lineage>
        <taxon>Bacteria</taxon>
        <taxon>Bacillati</taxon>
        <taxon>Bacillota</taxon>
        <taxon>Bacilli</taxon>
        <taxon>Lactobacillales</taxon>
        <taxon>Carnobacteriaceae</taxon>
        <taxon>Atopostipes</taxon>
    </lineage>
</organism>
<accession>A0A1M4V309</accession>